<gene>
    <name evidence="1" type="ORF">AAP_03904</name>
</gene>
<name>A0A167XRA5_9EURO</name>
<evidence type="ECO:0000313" key="2">
    <source>
        <dbReference type="Proteomes" id="UP000242877"/>
    </source>
</evidence>
<protein>
    <submittedName>
        <fullName evidence="1">Six-bladed beta-propeller, TolB-like protein</fullName>
    </submittedName>
</protein>
<dbReference type="SUPFAM" id="SSF63829">
    <property type="entry name" value="Calcium-dependent phosphotriesterase"/>
    <property type="match status" value="1"/>
</dbReference>
<organism evidence="1 2">
    <name type="scientific">Ascosphaera apis ARSEF 7405</name>
    <dbReference type="NCBI Taxonomy" id="392613"/>
    <lineage>
        <taxon>Eukaryota</taxon>
        <taxon>Fungi</taxon>
        <taxon>Dikarya</taxon>
        <taxon>Ascomycota</taxon>
        <taxon>Pezizomycotina</taxon>
        <taxon>Eurotiomycetes</taxon>
        <taxon>Eurotiomycetidae</taxon>
        <taxon>Onygenales</taxon>
        <taxon>Ascosphaeraceae</taxon>
        <taxon>Ascosphaera</taxon>
    </lineage>
</organism>
<dbReference type="PANTHER" id="PTHR11799:SF30">
    <property type="entry name" value="SERUM PARAOXONASE_ARYLESTERASE 2"/>
    <property type="match status" value="1"/>
</dbReference>
<dbReference type="AlphaFoldDB" id="A0A167XRA5"/>
<dbReference type="OrthoDB" id="5307922at2759"/>
<dbReference type="VEuPathDB" id="FungiDB:AAP_03904"/>
<sequence length="357" mass="40266">MFSSHTIKFDSVLKNCEGAVVVPELSTAFLSCDPGRDKWNTVLGVLPKNREGIPDGAIWAYLYGLDNEQEEQNDSRVLQQITLQGFDTTGFHPLGIDYHAPSRRLFVVSHHYDCSRIETFELDNLPDPGESTPLPIIAKHVKTFIQREHLPTPNSIAVINDHELYVTRDHKYSMRDHPTLASFETSYRFPFGSVLYVNLETDKMQKVASVPYANGITFLDSTWLAVASTSTASVYFFEVNPKGYDRQLLTRSNAHFKFFPDNVSADKNGTLYIAGHADMEKLEAVAEDRRHSTGHEDPRSYTKAPTWVSAWTPGRNVRDLYVTNHEFGTGSTAARDSVKNIGIITGLYERGILVWKM</sequence>
<dbReference type="PANTHER" id="PTHR11799">
    <property type="entry name" value="PARAOXONASE"/>
    <property type="match status" value="1"/>
</dbReference>
<dbReference type="InterPro" id="IPR051288">
    <property type="entry name" value="Serum_paraoxonase/arylesterase"/>
</dbReference>
<dbReference type="InterPro" id="IPR011042">
    <property type="entry name" value="6-blade_b-propeller_TolB-like"/>
</dbReference>
<accession>A0A167XRA5</accession>
<dbReference type="Gene3D" id="2.120.10.30">
    <property type="entry name" value="TolB, C-terminal domain"/>
    <property type="match status" value="1"/>
</dbReference>
<keyword evidence="2" id="KW-1185">Reference proteome</keyword>
<dbReference type="EMBL" id="AZGZ01000017">
    <property type="protein sequence ID" value="KZZ90374.1"/>
    <property type="molecule type" value="Genomic_DNA"/>
</dbReference>
<proteinExistence type="predicted"/>
<dbReference type="Proteomes" id="UP000242877">
    <property type="component" value="Unassembled WGS sequence"/>
</dbReference>
<evidence type="ECO:0000313" key="1">
    <source>
        <dbReference type="EMBL" id="KZZ90374.1"/>
    </source>
</evidence>
<comment type="caution">
    <text evidence="1">The sequence shown here is derived from an EMBL/GenBank/DDBJ whole genome shotgun (WGS) entry which is preliminary data.</text>
</comment>
<reference evidence="1 2" key="1">
    <citation type="journal article" date="2016" name="Genome Biol. Evol.">
        <title>Divergent and convergent evolution of fungal pathogenicity.</title>
        <authorList>
            <person name="Shang Y."/>
            <person name="Xiao G."/>
            <person name="Zheng P."/>
            <person name="Cen K."/>
            <person name="Zhan S."/>
            <person name="Wang C."/>
        </authorList>
    </citation>
    <scope>NUCLEOTIDE SEQUENCE [LARGE SCALE GENOMIC DNA]</scope>
    <source>
        <strain evidence="1 2">ARSEF 7405</strain>
    </source>
</reference>